<name>A0AA45WL43_9BACL</name>
<evidence type="ECO:0000313" key="19">
    <source>
        <dbReference type="Proteomes" id="UP001157946"/>
    </source>
</evidence>
<dbReference type="NCBIfam" id="NF000594">
    <property type="entry name" value="PRK00015.1-1"/>
    <property type="match status" value="1"/>
</dbReference>
<evidence type="ECO:0000256" key="10">
    <source>
        <dbReference type="ARBA" id="ARBA00022723"/>
    </source>
</evidence>
<evidence type="ECO:0000256" key="9">
    <source>
        <dbReference type="ARBA" id="ARBA00022722"/>
    </source>
</evidence>
<keyword evidence="11 14" id="KW-0255">Endonuclease</keyword>
<keyword evidence="8 14" id="KW-0963">Cytoplasm</keyword>
<dbReference type="GO" id="GO:0004523">
    <property type="term" value="F:RNA-DNA hybrid ribonuclease activity"/>
    <property type="evidence" value="ECO:0007669"/>
    <property type="project" value="UniProtKB-UniRule"/>
</dbReference>
<dbReference type="GO" id="GO:0032299">
    <property type="term" value="C:ribonuclease H2 complex"/>
    <property type="evidence" value="ECO:0007669"/>
    <property type="project" value="TreeGrafter"/>
</dbReference>
<dbReference type="EMBL" id="FXTU01000002">
    <property type="protein sequence ID" value="SMP09676.1"/>
    <property type="molecule type" value="Genomic_DNA"/>
</dbReference>
<reference evidence="18" key="1">
    <citation type="submission" date="2017-05" db="EMBL/GenBank/DDBJ databases">
        <authorList>
            <person name="Varghese N."/>
            <person name="Submissions S."/>
        </authorList>
    </citation>
    <scope>NUCLEOTIDE SEQUENCE</scope>
    <source>
        <strain evidence="18">DSM 45262</strain>
    </source>
</reference>
<feature type="domain" description="RNase H type-2" evidence="17">
    <location>
        <begin position="71"/>
        <end position="260"/>
    </location>
</feature>
<dbReference type="AlphaFoldDB" id="A0AA45WL43"/>
<evidence type="ECO:0000256" key="12">
    <source>
        <dbReference type="ARBA" id="ARBA00022801"/>
    </source>
</evidence>
<dbReference type="GO" id="GO:0003723">
    <property type="term" value="F:RNA binding"/>
    <property type="evidence" value="ECO:0007669"/>
    <property type="project" value="UniProtKB-UniRule"/>
</dbReference>
<dbReference type="GO" id="GO:0043137">
    <property type="term" value="P:DNA replication, removal of RNA primer"/>
    <property type="evidence" value="ECO:0007669"/>
    <property type="project" value="TreeGrafter"/>
</dbReference>
<keyword evidence="12 14" id="KW-0378">Hydrolase</keyword>
<dbReference type="SUPFAM" id="SSF53098">
    <property type="entry name" value="Ribonuclease H-like"/>
    <property type="match status" value="1"/>
</dbReference>
<protein>
    <recommendedName>
        <fullName evidence="7 14">Ribonuclease HII</fullName>
        <shortName evidence="14">RNase HII</shortName>
        <ecNumber evidence="6 14">3.1.26.4</ecNumber>
    </recommendedName>
</protein>
<comment type="subcellular location">
    <subcellularLocation>
        <location evidence="4 14">Cytoplasm</location>
    </subcellularLocation>
</comment>
<dbReference type="Gene3D" id="3.30.420.10">
    <property type="entry name" value="Ribonuclease H-like superfamily/Ribonuclease H"/>
    <property type="match status" value="1"/>
</dbReference>
<comment type="similarity">
    <text evidence="5 14 16">Belongs to the RNase HII family.</text>
</comment>
<keyword evidence="13 14" id="KW-0464">Manganese</keyword>
<proteinExistence type="inferred from homology"/>
<comment type="catalytic activity">
    <reaction evidence="1 14 15 16">
        <text>Endonucleolytic cleavage to 5'-phosphomonoester.</text>
        <dbReference type="EC" id="3.1.26.4"/>
    </reaction>
</comment>
<evidence type="ECO:0000256" key="5">
    <source>
        <dbReference type="ARBA" id="ARBA00007383"/>
    </source>
</evidence>
<evidence type="ECO:0000256" key="16">
    <source>
        <dbReference type="RuleBase" id="RU003515"/>
    </source>
</evidence>
<dbReference type="InterPro" id="IPR036397">
    <property type="entry name" value="RNaseH_sf"/>
</dbReference>
<dbReference type="PROSITE" id="PS51975">
    <property type="entry name" value="RNASE_H_2"/>
    <property type="match status" value="1"/>
</dbReference>
<evidence type="ECO:0000313" key="18">
    <source>
        <dbReference type="EMBL" id="SMP09676.1"/>
    </source>
</evidence>
<evidence type="ECO:0000256" key="14">
    <source>
        <dbReference type="HAMAP-Rule" id="MF_00052"/>
    </source>
</evidence>
<evidence type="ECO:0000256" key="15">
    <source>
        <dbReference type="PROSITE-ProRule" id="PRU01319"/>
    </source>
</evidence>
<evidence type="ECO:0000256" key="7">
    <source>
        <dbReference type="ARBA" id="ARBA00019179"/>
    </source>
</evidence>
<comment type="cofactor">
    <cofactor evidence="2">
        <name>Mg(2+)</name>
        <dbReference type="ChEBI" id="CHEBI:18420"/>
    </cofactor>
</comment>
<evidence type="ECO:0000256" key="4">
    <source>
        <dbReference type="ARBA" id="ARBA00004496"/>
    </source>
</evidence>
<comment type="caution">
    <text evidence="18">The sequence shown here is derived from an EMBL/GenBank/DDBJ whole genome shotgun (WGS) entry which is preliminary data.</text>
</comment>
<dbReference type="Proteomes" id="UP001157946">
    <property type="component" value="Unassembled WGS sequence"/>
</dbReference>
<sequence>MKRTIPEIKAWLQAVDTLSPEELQELLTDDRVGVRKLAESYQREQARKQKERERVAKMWQYERECWSNGLTLVAGVDEAGRGPLAGPVVAAAVILPPTFDATGLNDSKQLSEEMRTVLKQRIEQEALAVGVGIVDAAHIDKHNILQATYHAMRIALSQLTPSPQAILADAVKIPGVDIPQQGIVKGDSLSHSIAAASIIAKTTRDEWMKRAAQMYPAYGFEQHMGYGTPEHLEALRRFGPTPLHRRSFAPVREVIENSGVQGTLFAEGSIR</sequence>
<dbReference type="InterPro" id="IPR024567">
    <property type="entry name" value="RNase_HII/HIII_dom"/>
</dbReference>
<accession>A0AA45WL43</accession>
<dbReference type="NCBIfam" id="NF000595">
    <property type="entry name" value="PRK00015.1-3"/>
    <property type="match status" value="1"/>
</dbReference>
<feature type="binding site" evidence="14 15">
    <location>
        <position position="169"/>
    </location>
    <ligand>
        <name>a divalent metal cation</name>
        <dbReference type="ChEBI" id="CHEBI:60240"/>
    </ligand>
</feature>
<comment type="function">
    <text evidence="3 14 16">Endonuclease that specifically degrades the RNA of RNA-DNA hybrids.</text>
</comment>
<keyword evidence="9 14" id="KW-0540">Nuclease</keyword>
<feature type="binding site" evidence="14 15">
    <location>
        <position position="78"/>
    </location>
    <ligand>
        <name>a divalent metal cation</name>
        <dbReference type="ChEBI" id="CHEBI:60240"/>
    </ligand>
</feature>
<evidence type="ECO:0000256" key="8">
    <source>
        <dbReference type="ARBA" id="ARBA00022490"/>
    </source>
</evidence>
<organism evidence="18 19">
    <name type="scientific">Laceyella tengchongensis</name>
    <dbReference type="NCBI Taxonomy" id="574699"/>
    <lineage>
        <taxon>Bacteria</taxon>
        <taxon>Bacillati</taxon>
        <taxon>Bacillota</taxon>
        <taxon>Bacilli</taxon>
        <taxon>Bacillales</taxon>
        <taxon>Thermoactinomycetaceae</taxon>
        <taxon>Laceyella</taxon>
    </lineage>
</organism>
<dbReference type="InterPro" id="IPR012337">
    <property type="entry name" value="RNaseH-like_sf"/>
</dbReference>
<dbReference type="RefSeq" id="WP_284724030.1">
    <property type="nucleotide sequence ID" value="NZ_FXTU01000002.1"/>
</dbReference>
<gene>
    <name evidence="14" type="primary">rnhB</name>
    <name evidence="18" type="ORF">SAMN06265361_102115</name>
</gene>
<evidence type="ECO:0000256" key="2">
    <source>
        <dbReference type="ARBA" id="ARBA00001946"/>
    </source>
</evidence>
<dbReference type="CDD" id="cd07182">
    <property type="entry name" value="RNase_HII_bacteria_HII_like"/>
    <property type="match status" value="1"/>
</dbReference>
<keyword evidence="10 14" id="KW-0479">Metal-binding</keyword>
<evidence type="ECO:0000259" key="17">
    <source>
        <dbReference type="PROSITE" id="PS51975"/>
    </source>
</evidence>
<dbReference type="InterPro" id="IPR001352">
    <property type="entry name" value="RNase_HII/HIII"/>
</dbReference>
<dbReference type="GO" id="GO:0005737">
    <property type="term" value="C:cytoplasm"/>
    <property type="evidence" value="ECO:0007669"/>
    <property type="project" value="UniProtKB-SubCell"/>
</dbReference>
<dbReference type="GO" id="GO:0030145">
    <property type="term" value="F:manganese ion binding"/>
    <property type="evidence" value="ECO:0007669"/>
    <property type="project" value="UniProtKB-UniRule"/>
</dbReference>
<evidence type="ECO:0000256" key="13">
    <source>
        <dbReference type="ARBA" id="ARBA00023211"/>
    </source>
</evidence>
<evidence type="ECO:0000256" key="11">
    <source>
        <dbReference type="ARBA" id="ARBA00022759"/>
    </source>
</evidence>
<dbReference type="InterPro" id="IPR022898">
    <property type="entry name" value="RNase_HII"/>
</dbReference>
<dbReference type="GO" id="GO:0006298">
    <property type="term" value="P:mismatch repair"/>
    <property type="evidence" value="ECO:0007669"/>
    <property type="project" value="TreeGrafter"/>
</dbReference>
<evidence type="ECO:0000256" key="1">
    <source>
        <dbReference type="ARBA" id="ARBA00000077"/>
    </source>
</evidence>
<dbReference type="PANTHER" id="PTHR10954:SF18">
    <property type="entry name" value="RIBONUCLEASE HII"/>
    <property type="match status" value="1"/>
</dbReference>
<dbReference type="FunFam" id="3.30.420.10:FF:000006">
    <property type="entry name" value="Ribonuclease HII"/>
    <property type="match status" value="1"/>
</dbReference>
<comment type="cofactor">
    <cofactor evidence="14 15">
        <name>Mn(2+)</name>
        <dbReference type="ChEBI" id="CHEBI:29035"/>
    </cofactor>
    <cofactor evidence="14 15">
        <name>Mg(2+)</name>
        <dbReference type="ChEBI" id="CHEBI:18420"/>
    </cofactor>
    <text evidence="14 15">Manganese or magnesium. Binds 1 divalent metal ion per monomer in the absence of substrate. May bind a second metal ion after substrate binding.</text>
</comment>
<dbReference type="EC" id="3.1.26.4" evidence="6 14"/>
<evidence type="ECO:0000256" key="6">
    <source>
        <dbReference type="ARBA" id="ARBA00012180"/>
    </source>
</evidence>
<dbReference type="PANTHER" id="PTHR10954">
    <property type="entry name" value="RIBONUCLEASE H2 SUBUNIT A"/>
    <property type="match status" value="1"/>
</dbReference>
<dbReference type="HAMAP" id="MF_00052_B">
    <property type="entry name" value="RNase_HII_B"/>
    <property type="match status" value="1"/>
</dbReference>
<keyword evidence="19" id="KW-1185">Reference proteome</keyword>
<evidence type="ECO:0000256" key="3">
    <source>
        <dbReference type="ARBA" id="ARBA00004065"/>
    </source>
</evidence>
<feature type="binding site" evidence="14 15">
    <location>
        <position position="77"/>
    </location>
    <ligand>
        <name>a divalent metal cation</name>
        <dbReference type="ChEBI" id="CHEBI:60240"/>
    </ligand>
</feature>
<dbReference type="Pfam" id="PF01351">
    <property type="entry name" value="RNase_HII"/>
    <property type="match status" value="1"/>
</dbReference>